<evidence type="ECO:0000256" key="4">
    <source>
        <dbReference type="ARBA" id="ARBA00023136"/>
    </source>
</evidence>
<feature type="transmembrane region" description="Helical" evidence="5">
    <location>
        <begin position="212"/>
        <end position="230"/>
    </location>
</feature>
<keyword evidence="8" id="KW-1185">Reference proteome</keyword>
<dbReference type="EMBL" id="JBHSMZ010000004">
    <property type="protein sequence ID" value="MFC5547916.1"/>
    <property type="molecule type" value="Genomic_DNA"/>
</dbReference>
<feature type="transmembrane region" description="Helical" evidence="5">
    <location>
        <begin position="189"/>
        <end position="206"/>
    </location>
</feature>
<feature type="transmembrane region" description="Helical" evidence="5">
    <location>
        <begin position="376"/>
        <end position="395"/>
    </location>
</feature>
<evidence type="ECO:0000256" key="3">
    <source>
        <dbReference type="ARBA" id="ARBA00022989"/>
    </source>
</evidence>
<feature type="transmembrane region" description="Helical" evidence="5">
    <location>
        <begin position="348"/>
        <end position="364"/>
    </location>
</feature>
<comment type="subcellular location">
    <subcellularLocation>
        <location evidence="1">Membrane</location>
        <topology evidence="1">Multi-pass membrane protein</topology>
    </subcellularLocation>
</comment>
<dbReference type="RefSeq" id="WP_379768120.1">
    <property type="nucleotide sequence ID" value="NZ_JBHSMZ010000004.1"/>
</dbReference>
<dbReference type="GO" id="GO:0016874">
    <property type="term" value="F:ligase activity"/>
    <property type="evidence" value="ECO:0007669"/>
    <property type="project" value="UniProtKB-KW"/>
</dbReference>
<evidence type="ECO:0000313" key="7">
    <source>
        <dbReference type="EMBL" id="MFC5547916.1"/>
    </source>
</evidence>
<feature type="transmembrane region" description="Helical" evidence="5">
    <location>
        <begin position="314"/>
        <end position="336"/>
    </location>
</feature>
<organism evidence="7 8">
    <name type="scientific">Massilia aerilata</name>
    <dbReference type="NCBI Taxonomy" id="453817"/>
    <lineage>
        <taxon>Bacteria</taxon>
        <taxon>Pseudomonadati</taxon>
        <taxon>Pseudomonadota</taxon>
        <taxon>Betaproteobacteria</taxon>
        <taxon>Burkholderiales</taxon>
        <taxon>Oxalobacteraceae</taxon>
        <taxon>Telluria group</taxon>
        <taxon>Massilia</taxon>
    </lineage>
</organism>
<feature type="transmembrane region" description="Helical" evidence="5">
    <location>
        <begin position="12"/>
        <end position="30"/>
    </location>
</feature>
<keyword evidence="3 5" id="KW-1133">Transmembrane helix</keyword>
<dbReference type="Pfam" id="PF04932">
    <property type="entry name" value="Wzy_C"/>
    <property type="match status" value="1"/>
</dbReference>
<evidence type="ECO:0000256" key="1">
    <source>
        <dbReference type="ARBA" id="ARBA00004141"/>
    </source>
</evidence>
<feature type="transmembrane region" description="Helical" evidence="5">
    <location>
        <begin position="67"/>
        <end position="89"/>
    </location>
</feature>
<dbReference type="PANTHER" id="PTHR37422">
    <property type="entry name" value="TEICHURONIC ACID BIOSYNTHESIS PROTEIN TUAE"/>
    <property type="match status" value="1"/>
</dbReference>
<evidence type="ECO:0000259" key="6">
    <source>
        <dbReference type="Pfam" id="PF04932"/>
    </source>
</evidence>
<accession>A0ABW0RTG1</accession>
<name>A0ABW0RTG1_9BURK</name>
<keyword evidence="2 5" id="KW-0812">Transmembrane</keyword>
<sequence length="402" mass="44687">MSQLKLAVSHRLATVSLAILLNGMLIWQFLPGDLLIGGRALIMALVTVLFQLVVVNKNKSPLNKRAGVYILMMLLQVCVFTFSLFISSFPEYGMWKVQGFLVFSVMPAFFIVWNYWQRPFLIESFLRWLLVFSALPAFLILMDTEMLEPGFFRYSLNQLGVDVIGTERSLGLGVLIATIFAIRAKGWRRMFFISASAPLLIMMLMIGERGPVLALLFSITYVIAVLVSTFRRLSGGARVLISAIVFIVAALLLPILVPRFSAEALSSDGRWSVFAAALTQLGDSPFFGTGLGAFSPDPSTTGGREYFHNIFGEILTEVGVLGFGIMLLLFVLPFLLNPIRFSKISEEMRPWLHTSVALFIYAFINANVSGDLATNYFVWVGFALIFCCGYPKTLANMRSGHC</sequence>
<dbReference type="Proteomes" id="UP001596086">
    <property type="component" value="Unassembled WGS sequence"/>
</dbReference>
<feature type="transmembrane region" description="Helical" evidence="5">
    <location>
        <begin position="125"/>
        <end position="143"/>
    </location>
</feature>
<reference evidence="8" key="1">
    <citation type="journal article" date="2019" name="Int. J. Syst. Evol. Microbiol.">
        <title>The Global Catalogue of Microorganisms (GCM) 10K type strain sequencing project: providing services to taxonomists for standard genome sequencing and annotation.</title>
        <authorList>
            <consortium name="The Broad Institute Genomics Platform"/>
            <consortium name="The Broad Institute Genome Sequencing Center for Infectious Disease"/>
            <person name="Wu L."/>
            <person name="Ma J."/>
        </authorList>
    </citation>
    <scope>NUCLEOTIDE SEQUENCE [LARGE SCALE GENOMIC DNA]</scope>
    <source>
        <strain evidence="8">CGMCC 4.5798</strain>
    </source>
</reference>
<feature type="domain" description="O-antigen ligase-related" evidence="6">
    <location>
        <begin position="197"/>
        <end position="326"/>
    </location>
</feature>
<comment type="caution">
    <text evidence="7">The sequence shown here is derived from an EMBL/GenBank/DDBJ whole genome shotgun (WGS) entry which is preliminary data.</text>
</comment>
<evidence type="ECO:0000256" key="5">
    <source>
        <dbReference type="SAM" id="Phobius"/>
    </source>
</evidence>
<feature type="transmembrane region" description="Helical" evidence="5">
    <location>
        <begin position="163"/>
        <end position="182"/>
    </location>
</feature>
<keyword evidence="4 5" id="KW-0472">Membrane</keyword>
<evidence type="ECO:0000256" key="2">
    <source>
        <dbReference type="ARBA" id="ARBA00022692"/>
    </source>
</evidence>
<keyword evidence="7" id="KW-0436">Ligase</keyword>
<dbReference type="InterPro" id="IPR007016">
    <property type="entry name" value="O-antigen_ligase-rel_domated"/>
</dbReference>
<evidence type="ECO:0000313" key="8">
    <source>
        <dbReference type="Proteomes" id="UP001596086"/>
    </source>
</evidence>
<proteinExistence type="predicted"/>
<dbReference type="PANTHER" id="PTHR37422:SF13">
    <property type="entry name" value="LIPOPOLYSACCHARIDE BIOSYNTHESIS PROTEIN PA4999-RELATED"/>
    <property type="match status" value="1"/>
</dbReference>
<feature type="transmembrane region" description="Helical" evidence="5">
    <location>
        <begin position="95"/>
        <end position="113"/>
    </location>
</feature>
<feature type="transmembrane region" description="Helical" evidence="5">
    <location>
        <begin position="36"/>
        <end position="55"/>
    </location>
</feature>
<feature type="transmembrane region" description="Helical" evidence="5">
    <location>
        <begin position="237"/>
        <end position="257"/>
    </location>
</feature>
<gene>
    <name evidence="7" type="ORF">ACFPO9_05260</name>
</gene>
<dbReference type="InterPro" id="IPR051533">
    <property type="entry name" value="WaaL-like"/>
</dbReference>
<protein>
    <submittedName>
        <fullName evidence="7">O-antigen ligase family protein</fullName>
    </submittedName>
</protein>